<sequence>MTGTVLVAIPCRVVTLRMELGPEDGASTLEELVLRAVAAGRKTVRDLGALFSLPNRLVLDVVHGLWSSGLLAVDFATNTLVNTQAAQSVLSERDGGSPAASTLLSRKFLFDPVTAAVLPHRKGMDRVPYGAVAMPPARGISESDIPQADLLRAVREAVRTDQRRHGERRRVLNVSFANPLLGSPEALHWSTVEVTVSRDPATGLVTVTPVRMPPGWGRRAVQLFQARVGELVRSRPDSKFVQQLLSREVLAVLPPESLRSMVVGLDRLAEGLTTIPFDQMPARHQELSALAGRVNEQLAEARRARCSVSPVAPGAGVGWVLTHLMESATQQLLMALPHITYEALHRVLPSLEVAAKRGVTLVFLWGSHQSAQLEGKVATALYDLHARFPGNVLLEERSSSSSASVVVCDNRSAYVGSRSVLATNTGAGVLVEPAEGSDEPPDCITELLSWARRTYPYWEAASNIALLATDFDRRQRGVRLPPATGGPRHDVPLPRLTEDWKDDEVESRTKWSADWGRALRELTDAVEGVYRGVPVVRAVWDGMYVDLVHTAVGGATERLAVTDDSAETEACTDALGQQLLRLRDKNVTVHLQHPPLKDGHRPAKAYADLLTLLSADRTLRTTKARARAVLSDLETVVGSYRPLGNRSINPTRGQPPTELGLHIMNSDFAADFARELGIPDWFGAAATAEPPAYLPPLPSVSSVPADYDDWTLLDDRLNADTPPERLRREAAVLLRRSQDDGEPRRTWGLWLLYDAWQRYAFMEAYLLASLLGDGEKMPVDLAAVAVPLEHGPLGEQLYYSALELSDAGPEHRTVAVVGAVAEMLLHGGDVGLLVWEEVLSGPGPKAGDPPPSAWLRLAQQAAACFRETRAPVPLPDINAWADGQERSAEVRLGWERLVADVRDFERADHRFKFLDGQRMHRAMFRPGGVFAGLLDMAKREATTGFRTRIAAELPRTSLDARVHMDQLAADLGLQKVEWSHHLSYARRIAQLMAEAHRLTRLSAAEDERGTVGSGPAMLPRLETAQLELARFLDREWHNLLEEADGLGRPALYPAKALLSELASMPVVGREDV</sequence>
<accession>A0ABZ1P2R9</accession>
<evidence type="ECO:0008006" key="3">
    <source>
        <dbReference type="Google" id="ProtNLM"/>
    </source>
</evidence>
<proteinExistence type="predicted"/>
<dbReference type="RefSeq" id="WP_328345858.1">
    <property type="nucleotide sequence ID" value="NZ_CP107906.1"/>
</dbReference>
<reference evidence="1 2" key="1">
    <citation type="submission" date="2022-10" db="EMBL/GenBank/DDBJ databases">
        <title>The complete genomes of actinobacterial strains from the NBC collection.</title>
        <authorList>
            <person name="Joergensen T.S."/>
            <person name="Alvarez Arevalo M."/>
            <person name="Sterndorff E.B."/>
            <person name="Faurdal D."/>
            <person name="Vuksanovic O."/>
            <person name="Mourched A.-S."/>
            <person name="Charusanti P."/>
            <person name="Shaw S."/>
            <person name="Blin K."/>
            <person name="Weber T."/>
        </authorList>
    </citation>
    <scope>NUCLEOTIDE SEQUENCE [LARGE SCALE GENOMIC DNA]</scope>
    <source>
        <strain evidence="1 2">NBC_00456</strain>
    </source>
</reference>
<dbReference type="CDD" id="cd00138">
    <property type="entry name" value="PLDc_SF"/>
    <property type="match status" value="1"/>
</dbReference>
<dbReference type="Proteomes" id="UP001341259">
    <property type="component" value="Chromosome"/>
</dbReference>
<protein>
    <recommendedName>
        <fullName evidence="3">PLD phosphodiesterase domain-containing protein</fullName>
    </recommendedName>
</protein>
<organism evidence="1 2">
    <name type="scientific">Streptomyces violaceus</name>
    <name type="common">Streptomyces venezuelae</name>
    <dbReference type="NCBI Taxonomy" id="1936"/>
    <lineage>
        <taxon>Bacteria</taxon>
        <taxon>Bacillati</taxon>
        <taxon>Actinomycetota</taxon>
        <taxon>Actinomycetes</taxon>
        <taxon>Kitasatosporales</taxon>
        <taxon>Streptomycetaceae</taxon>
        <taxon>Streptomyces</taxon>
    </lineage>
</organism>
<dbReference type="EMBL" id="CP107906">
    <property type="protein sequence ID" value="WUG98227.1"/>
    <property type="molecule type" value="Genomic_DNA"/>
</dbReference>
<name>A0ABZ1P2R9_STRVL</name>
<evidence type="ECO:0000313" key="2">
    <source>
        <dbReference type="Proteomes" id="UP001341259"/>
    </source>
</evidence>
<gene>
    <name evidence="1" type="ORF">OHB29_37495</name>
</gene>
<evidence type="ECO:0000313" key="1">
    <source>
        <dbReference type="EMBL" id="WUG98227.1"/>
    </source>
</evidence>
<keyword evidence="2" id="KW-1185">Reference proteome</keyword>